<dbReference type="InterPro" id="IPR042094">
    <property type="entry name" value="T2SS_GspF_sf"/>
</dbReference>
<keyword evidence="4" id="KW-1003">Cell membrane</keyword>
<dbReference type="PROSITE" id="PS00874">
    <property type="entry name" value="T2SP_F"/>
    <property type="match status" value="1"/>
</dbReference>
<proteinExistence type="inferred from homology"/>
<keyword evidence="8 10" id="KW-0472">Membrane</keyword>
<dbReference type="GO" id="GO:0009306">
    <property type="term" value="P:protein secretion"/>
    <property type="evidence" value="ECO:0007669"/>
    <property type="project" value="InterPro"/>
</dbReference>
<dbReference type="GO" id="GO:0005886">
    <property type="term" value="C:plasma membrane"/>
    <property type="evidence" value="ECO:0007669"/>
    <property type="project" value="UniProtKB-SubCell"/>
</dbReference>
<keyword evidence="3 9" id="KW-0813">Transport</keyword>
<evidence type="ECO:0000256" key="3">
    <source>
        <dbReference type="ARBA" id="ARBA00022448"/>
    </source>
</evidence>
<feature type="domain" description="Type II secretion system protein GspF" evidence="11">
    <location>
        <begin position="231"/>
        <end position="354"/>
    </location>
</feature>
<evidence type="ECO:0000256" key="7">
    <source>
        <dbReference type="ARBA" id="ARBA00022989"/>
    </source>
</evidence>
<dbReference type="Proteomes" id="UP000034108">
    <property type="component" value="Unassembled WGS sequence"/>
</dbReference>
<comment type="caution">
    <text evidence="12">The sequence shown here is derived from an EMBL/GenBank/DDBJ whole genome shotgun (WGS) entry which is preliminary data.</text>
</comment>
<feature type="domain" description="Type II secretion system protein GspF" evidence="11">
    <location>
        <begin position="30"/>
        <end position="151"/>
    </location>
</feature>
<dbReference type="InterPro" id="IPR001992">
    <property type="entry name" value="T2SS_GspF/T4SS_PilC_CS"/>
</dbReference>
<dbReference type="FunFam" id="1.20.81.30:FF:000001">
    <property type="entry name" value="Type II secretion system protein F"/>
    <property type="match status" value="1"/>
</dbReference>
<comment type="subcellular location">
    <subcellularLocation>
        <location evidence="1">Cell inner membrane</location>
        <topology evidence="1">Multi-pass membrane protein</topology>
    </subcellularLocation>
    <subcellularLocation>
        <location evidence="9">Cell membrane</location>
        <topology evidence="9">Multi-pass membrane protein</topology>
    </subcellularLocation>
</comment>
<name>A0A0G0VJW4_9BACT</name>
<keyword evidence="6 9" id="KW-0812">Transmembrane</keyword>
<reference evidence="12 13" key="1">
    <citation type="journal article" date="2015" name="Nature">
        <title>rRNA introns, odd ribosomes, and small enigmatic genomes across a large radiation of phyla.</title>
        <authorList>
            <person name="Brown C.T."/>
            <person name="Hug L.A."/>
            <person name="Thomas B.C."/>
            <person name="Sharon I."/>
            <person name="Castelle C.J."/>
            <person name="Singh A."/>
            <person name="Wilkins M.J."/>
            <person name="Williams K.H."/>
            <person name="Banfield J.F."/>
        </authorList>
    </citation>
    <scope>NUCLEOTIDE SEQUENCE [LARGE SCALE GENOMIC DNA]</scope>
</reference>
<evidence type="ECO:0000256" key="6">
    <source>
        <dbReference type="ARBA" id="ARBA00022692"/>
    </source>
</evidence>
<dbReference type="InterPro" id="IPR018076">
    <property type="entry name" value="T2SS_GspF_dom"/>
</dbReference>
<evidence type="ECO:0000256" key="10">
    <source>
        <dbReference type="SAM" id="Phobius"/>
    </source>
</evidence>
<dbReference type="Pfam" id="PF00482">
    <property type="entry name" value="T2SSF"/>
    <property type="match status" value="2"/>
</dbReference>
<dbReference type="AlphaFoldDB" id="A0A0G0VJW4"/>
<dbReference type="Gene3D" id="1.20.81.30">
    <property type="entry name" value="Type II secretion system (T2SS), domain F"/>
    <property type="match status" value="2"/>
</dbReference>
<organism evidence="12 13">
    <name type="scientific">Candidatus Magasanikbacteria bacterium GW2011_GWC2_41_17</name>
    <dbReference type="NCBI Taxonomy" id="1619048"/>
    <lineage>
        <taxon>Bacteria</taxon>
        <taxon>Candidatus Magasanikiibacteriota</taxon>
    </lineage>
</organism>
<evidence type="ECO:0000256" key="9">
    <source>
        <dbReference type="RuleBase" id="RU003923"/>
    </source>
</evidence>
<evidence type="ECO:0000313" key="13">
    <source>
        <dbReference type="Proteomes" id="UP000034108"/>
    </source>
</evidence>
<feature type="transmembrane region" description="Helical" evidence="10">
    <location>
        <begin position="128"/>
        <end position="150"/>
    </location>
</feature>
<evidence type="ECO:0000259" key="11">
    <source>
        <dbReference type="Pfam" id="PF00482"/>
    </source>
</evidence>
<feature type="transmembrane region" description="Helical" evidence="10">
    <location>
        <begin position="335"/>
        <end position="356"/>
    </location>
</feature>
<dbReference type="PRINTS" id="PR00812">
    <property type="entry name" value="BCTERIALGSPF"/>
</dbReference>
<feature type="transmembrane region" description="Helical" evidence="10">
    <location>
        <begin position="170"/>
        <end position="199"/>
    </location>
</feature>
<evidence type="ECO:0000313" key="12">
    <source>
        <dbReference type="EMBL" id="KKR99901.1"/>
    </source>
</evidence>
<comment type="similarity">
    <text evidence="2 9">Belongs to the GSP F family.</text>
</comment>
<gene>
    <name evidence="12" type="ORF">UU49_C0002G0015</name>
</gene>
<dbReference type="PANTHER" id="PTHR30012:SF0">
    <property type="entry name" value="TYPE II SECRETION SYSTEM PROTEIN F-RELATED"/>
    <property type="match status" value="1"/>
</dbReference>
<accession>A0A0G0VJW4</accession>
<keyword evidence="7 10" id="KW-1133">Transmembrane helix</keyword>
<evidence type="ECO:0000256" key="2">
    <source>
        <dbReference type="ARBA" id="ARBA00005745"/>
    </source>
</evidence>
<protein>
    <submittedName>
        <fullName evidence="12">Type II secretion system F domain protein</fullName>
    </submittedName>
</protein>
<evidence type="ECO:0000256" key="8">
    <source>
        <dbReference type="ARBA" id="ARBA00023136"/>
    </source>
</evidence>
<dbReference type="STRING" id="1619048.UU49_C0002G0015"/>
<keyword evidence="5" id="KW-0997">Cell inner membrane</keyword>
<sequence length="362" mass="40097">MSKKNTKNLWQKISDKIDRISVAQKIFLMDNLRVMLKAGLSITESFRILAAQTPSRKLKEMIEAIGVEVDKGTTLADTLTEFPELMPTIYVKMLASGEVSGKLDESLSEIVKQMKKNKELNSKVRGAMIYPIVVLLAVAGVGVEMVVFVLPKLLDLFGEMNVELPLPTRILIAVSSFLINYGIWVILFLILLIIGFIYLKKKPQVRSALDSLLLKLPIFGKISRQLNLARFTMTLSSLSKSAIPIIEALEITADVLNNVHYKNAVLEASKNVKTGVTISDSLEFYPKLFPPLATQMIMVGERSGTTDDLLNELAAYYNEEIDQTLKNISTIIEPVLIIFLGVVVGGLAVSVIMPMYSLSQAM</sequence>
<dbReference type="PANTHER" id="PTHR30012">
    <property type="entry name" value="GENERAL SECRETION PATHWAY PROTEIN"/>
    <property type="match status" value="1"/>
</dbReference>
<dbReference type="InterPro" id="IPR003004">
    <property type="entry name" value="GspF/PilC"/>
</dbReference>
<evidence type="ECO:0000256" key="5">
    <source>
        <dbReference type="ARBA" id="ARBA00022519"/>
    </source>
</evidence>
<dbReference type="EMBL" id="LCAV01000002">
    <property type="protein sequence ID" value="KKR99901.1"/>
    <property type="molecule type" value="Genomic_DNA"/>
</dbReference>
<evidence type="ECO:0000256" key="4">
    <source>
        <dbReference type="ARBA" id="ARBA00022475"/>
    </source>
</evidence>
<evidence type="ECO:0000256" key="1">
    <source>
        <dbReference type="ARBA" id="ARBA00004429"/>
    </source>
</evidence>